<evidence type="ECO:0000313" key="1">
    <source>
        <dbReference type="EMBL" id="RXS97479.1"/>
    </source>
</evidence>
<sequence>MISEVSVWTDRVLDQGTLGIAPDKEWKIRAYEEYRAKLRHPEYPCFFGQSGEIHGEMMYTFVSTGALSSLLANMRAFVRLIGLEEHRRSSLVAFFEPEKSLNDHAGFVDRFWNTLQFLHDHDTQPPLDRSPDHPLWEFSFEGCEMFVVGASPTYRLRRSRNLGPGMVLIFQPRTLFIDPETQEPISIEVRRRIHKRMLTYDGMPVHPDIGFYGQAANREWKQYALPDDNAPEHGSCPFHARQA</sequence>
<evidence type="ECO:0000313" key="2">
    <source>
        <dbReference type="Proteomes" id="UP000290253"/>
    </source>
</evidence>
<dbReference type="PANTHER" id="PTHR40045:SF1">
    <property type="entry name" value="YQCI_YCGG FAMILY PROTEIN"/>
    <property type="match status" value="1"/>
</dbReference>
<dbReference type="OrthoDB" id="112290at2"/>
<dbReference type="Pfam" id="PF08892">
    <property type="entry name" value="YqcI_YcgG"/>
    <property type="match status" value="1"/>
</dbReference>
<protein>
    <submittedName>
        <fullName evidence="1">YqcI/YcgG family protein</fullName>
    </submittedName>
</protein>
<dbReference type="Proteomes" id="UP000290253">
    <property type="component" value="Unassembled WGS sequence"/>
</dbReference>
<keyword evidence="2" id="KW-1185">Reference proteome</keyword>
<dbReference type="EMBL" id="SDMK01000001">
    <property type="protein sequence ID" value="RXS97479.1"/>
    <property type="molecule type" value="Genomic_DNA"/>
</dbReference>
<comment type="caution">
    <text evidence="1">The sequence shown here is derived from an EMBL/GenBank/DDBJ whole genome shotgun (WGS) entry which is preliminary data.</text>
</comment>
<organism evidence="1 2">
    <name type="scientific">Silvibacterium dinghuense</name>
    <dbReference type="NCBI Taxonomy" id="1560006"/>
    <lineage>
        <taxon>Bacteria</taxon>
        <taxon>Pseudomonadati</taxon>
        <taxon>Acidobacteriota</taxon>
        <taxon>Terriglobia</taxon>
        <taxon>Terriglobales</taxon>
        <taxon>Acidobacteriaceae</taxon>
        <taxon>Silvibacterium</taxon>
    </lineage>
</organism>
<name>A0A4Q1SJ80_9BACT</name>
<accession>A0A4Q1SJ80</accession>
<dbReference type="RefSeq" id="WP_129207258.1">
    <property type="nucleotide sequence ID" value="NZ_BMGU01000001.1"/>
</dbReference>
<reference evidence="1 2" key="1">
    <citation type="journal article" date="2016" name="Int. J. Syst. Evol. Microbiol.">
        <title>Acidipila dinghuensis sp. nov., an acidobacterium isolated from forest soil.</title>
        <authorList>
            <person name="Jiang Y.W."/>
            <person name="Wang J."/>
            <person name="Chen M.H."/>
            <person name="Lv Y.Y."/>
            <person name="Qiu L.H."/>
        </authorList>
    </citation>
    <scope>NUCLEOTIDE SEQUENCE [LARGE SCALE GENOMIC DNA]</scope>
    <source>
        <strain evidence="1 2">DHOF10</strain>
    </source>
</reference>
<proteinExistence type="predicted"/>
<dbReference type="InterPro" id="IPR014988">
    <property type="entry name" value="Uncharacterised_YqcI/YcgG"/>
</dbReference>
<dbReference type="AlphaFoldDB" id="A0A4Q1SJ80"/>
<gene>
    <name evidence="1" type="ORF">ESZ00_06185</name>
</gene>
<dbReference type="PANTHER" id="PTHR40045">
    <property type="entry name" value="YCGG FAMILY PROTEIN"/>
    <property type="match status" value="1"/>
</dbReference>